<dbReference type="GO" id="GO:0046872">
    <property type="term" value="F:metal ion binding"/>
    <property type="evidence" value="ECO:0007669"/>
    <property type="project" value="UniProtKB-KW"/>
</dbReference>
<dbReference type="RefSeq" id="WP_036626347.1">
    <property type="nucleotide sequence ID" value="NZ_BGML01000022.1"/>
</dbReference>
<dbReference type="GO" id="GO:0008299">
    <property type="term" value="P:isoprenoid biosynthetic process"/>
    <property type="evidence" value="ECO:0007669"/>
    <property type="project" value="InterPro"/>
</dbReference>
<evidence type="ECO:0000256" key="5">
    <source>
        <dbReference type="ARBA" id="ARBA00022842"/>
    </source>
</evidence>
<dbReference type="InterPro" id="IPR033749">
    <property type="entry name" value="Polyprenyl_synt_CS"/>
</dbReference>
<dbReference type="GO" id="GO:0004659">
    <property type="term" value="F:prenyltransferase activity"/>
    <property type="evidence" value="ECO:0007669"/>
    <property type="project" value="InterPro"/>
</dbReference>
<evidence type="ECO:0000256" key="1">
    <source>
        <dbReference type="ARBA" id="ARBA00001946"/>
    </source>
</evidence>
<dbReference type="Gene3D" id="1.10.600.10">
    <property type="entry name" value="Farnesyl Diphosphate Synthase"/>
    <property type="match status" value="1"/>
</dbReference>
<gene>
    <name evidence="7" type="ORF">DJ90_6626</name>
    <name evidence="8" type="ORF">GNQ08_27590</name>
</gene>
<keyword evidence="4" id="KW-0479">Metal-binding</keyword>
<evidence type="ECO:0000256" key="6">
    <source>
        <dbReference type="RuleBase" id="RU004466"/>
    </source>
</evidence>
<comment type="caution">
    <text evidence="7">The sequence shown here is derived from an EMBL/GenBank/DDBJ whole genome shotgun (WGS) entry which is preliminary data.</text>
</comment>
<reference evidence="7 9" key="1">
    <citation type="submission" date="2014-04" db="EMBL/GenBank/DDBJ databases">
        <authorList>
            <person name="Bishop-Lilly K.A."/>
            <person name="Broomall S.M."/>
            <person name="Chain P.S."/>
            <person name="Chertkov O."/>
            <person name="Coyne S.R."/>
            <person name="Daligault H.E."/>
            <person name="Davenport K.W."/>
            <person name="Erkkila T."/>
            <person name="Frey K.G."/>
            <person name="Gibbons H.S."/>
            <person name="Gu W."/>
            <person name="Jaissle J."/>
            <person name="Johnson S.L."/>
            <person name="Koroleva G.I."/>
            <person name="Ladner J.T."/>
            <person name="Lo C.-C."/>
            <person name="Minogue T.D."/>
            <person name="Munk C."/>
            <person name="Palacios G.F."/>
            <person name="Redden C.L."/>
            <person name="Rosenzweig C.N."/>
            <person name="Scholz M.B."/>
            <person name="Teshima H."/>
            <person name="Xu Y."/>
        </authorList>
    </citation>
    <scope>NUCLEOTIDE SEQUENCE [LARGE SCALE GENOMIC DNA]</scope>
    <source>
        <strain evidence="7 9">8244</strain>
    </source>
</reference>
<dbReference type="GeneID" id="77009646"/>
<evidence type="ECO:0000313" key="10">
    <source>
        <dbReference type="Proteomes" id="UP000442469"/>
    </source>
</evidence>
<accession>A0A090ZTZ0</accession>
<dbReference type="Pfam" id="PF00348">
    <property type="entry name" value="polyprenyl_synt"/>
    <property type="match status" value="1"/>
</dbReference>
<reference evidence="8 10" key="2">
    <citation type="submission" date="2019-11" db="EMBL/GenBank/DDBJ databases">
        <title>Draft genome sequences of five Paenibacillus species of dairy origin.</title>
        <authorList>
            <person name="Olajide A.M."/>
            <person name="Chen S."/>
            <person name="Lapointe G."/>
        </authorList>
    </citation>
    <scope>NUCLEOTIDE SEQUENCE [LARGE SCALE GENOMIC DNA]</scope>
    <source>
        <strain evidence="8 10">3CT49</strain>
    </source>
</reference>
<evidence type="ECO:0000256" key="3">
    <source>
        <dbReference type="ARBA" id="ARBA00022679"/>
    </source>
</evidence>
<comment type="cofactor">
    <cofactor evidence="1">
        <name>Mg(2+)</name>
        <dbReference type="ChEBI" id="CHEBI:18420"/>
    </cofactor>
</comment>
<dbReference type="Proteomes" id="UP000442469">
    <property type="component" value="Unassembled WGS sequence"/>
</dbReference>
<dbReference type="STRING" id="44252.DJ90_6626"/>
<dbReference type="PROSITE" id="PS00444">
    <property type="entry name" value="POLYPRENYL_SYNTHASE_2"/>
    <property type="match status" value="1"/>
</dbReference>
<dbReference type="Proteomes" id="UP000029278">
    <property type="component" value="Unassembled WGS sequence"/>
</dbReference>
<name>A0A090ZTZ0_PAEMA</name>
<protein>
    <submittedName>
        <fullName evidence="7">Polyprenyl synthetase family protein</fullName>
    </submittedName>
</protein>
<dbReference type="PANTHER" id="PTHR12001">
    <property type="entry name" value="GERANYLGERANYL PYROPHOSPHATE SYNTHASE"/>
    <property type="match status" value="1"/>
</dbReference>
<proteinExistence type="inferred from homology"/>
<evidence type="ECO:0000313" key="7">
    <source>
        <dbReference type="EMBL" id="KFN07571.1"/>
    </source>
</evidence>
<dbReference type="OrthoDB" id="9805316at2"/>
<evidence type="ECO:0000256" key="2">
    <source>
        <dbReference type="ARBA" id="ARBA00006706"/>
    </source>
</evidence>
<dbReference type="PANTHER" id="PTHR12001:SF69">
    <property type="entry name" value="ALL TRANS-POLYPRENYL-DIPHOSPHATE SYNTHASE PDSS1"/>
    <property type="match status" value="1"/>
</dbReference>
<dbReference type="InterPro" id="IPR008949">
    <property type="entry name" value="Isoprenoid_synthase_dom_sf"/>
</dbReference>
<comment type="similarity">
    <text evidence="2 6">Belongs to the FPP/GGPP synthase family.</text>
</comment>
<evidence type="ECO:0000313" key="9">
    <source>
        <dbReference type="Proteomes" id="UP000029278"/>
    </source>
</evidence>
<evidence type="ECO:0000313" key="8">
    <source>
        <dbReference type="EMBL" id="MUG26129.1"/>
    </source>
</evidence>
<keyword evidence="3 6" id="KW-0808">Transferase</keyword>
<dbReference type="SUPFAM" id="SSF48576">
    <property type="entry name" value="Terpenoid synthases"/>
    <property type="match status" value="1"/>
</dbReference>
<dbReference type="PROSITE" id="PS00723">
    <property type="entry name" value="POLYPRENYL_SYNTHASE_1"/>
    <property type="match status" value="1"/>
</dbReference>
<keyword evidence="9" id="KW-1185">Reference proteome</keyword>
<dbReference type="AlphaFoldDB" id="A0A090ZTZ0"/>
<dbReference type="InterPro" id="IPR000092">
    <property type="entry name" value="Polyprenyl_synt"/>
</dbReference>
<dbReference type="CDD" id="cd00685">
    <property type="entry name" value="Trans_IPPS_HT"/>
    <property type="match status" value="1"/>
</dbReference>
<dbReference type="SFLD" id="SFLDS00005">
    <property type="entry name" value="Isoprenoid_Synthase_Type_I"/>
    <property type="match status" value="1"/>
</dbReference>
<dbReference type="EMBL" id="WNZZ01000036">
    <property type="protein sequence ID" value="MUG26129.1"/>
    <property type="molecule type" value="Genomic_DNA"/>
</dbReference>
<dbReference type="PATRIC" id="fig|44252.3.peg.3822"/>
<organism evidence="7 9">
    <name type="scientific">Paenibacillus macerans</name>
    <name type="common">Bacillus macerans</name>
    <dbReference type="NCBI Taxonomy" id="44252"/>
    <lineage>
        <taxon>Bacteria</taxon>
        <taxon>Bacillati</taxon>
        <taxon>Bacillota</taxon>
        <taxon>Bacilli</taxon>
        <taxon>Bacillales</taxon>
        <taxon>Paenibacillaceae</taxon>
        <taxon>Paenibacillus</taxon>
    </lineage>
</organism>
<dbReference type="EMBL" id="JMQA01000033">
    <property type="protein sequence ID" value="KFN07571.1"/>
    <property type="molecule type" value="Genomic_DNA"/>
</dbReference>
<sequence>MKLHEALDISLKAVDREIENMVKFDRDVPRASQLAKSIIELIRSGGKRVRPLMVIVGSRFGPAPDEQKIWRLAAAAEFIHAASLIHDDIIDDSPVRRGQKAMHIKLGVSGALHVGNYMSARVIELISVYSADRDKYAYNLSSLVTTQLCLGEYQQLAHLYDYSVTIEQYLEKSKNKTAQLMATCLQTGAQASGADAETAELLYAFGEKLGMSFQIRDDVLDFTQSAEQLGKPAGSDLRSGQITLPVLFALQDERLAPRIRAITAASPAAEVEAVVAAIQASGALEQTERLSSRYLDEAQEIIGRLARYPAHRDLQALLDYFGGRDQ</sequence>
<evidence type="ECO:0000256" key="4">
    <source>
        <dbReference type="ARBA" id="ARBA00022723"/>
    </source>
</evidence>
<keyword evidence="5" id="KW-0460">Magnesium</keyword>
<dbReference type="HOGENOM" id="CLU_014015_2_0_9"/>